<protein>
    <submittedName>
        <fullName evidence="1">12018_t:CDS:1</fullName>
    </submittedName>
</protein>
<accession>A0A9N8ZLA8</accession>
<name>A0A9N8ZLA8_FUNMO</name>
<keyword evidence="2" id="KW-1185">Reference proteome</keyword>
<feature type="non-terminal residue" evidence="1">
    <location>
        <position position="46"/>
    </location>
</feature>
<dbReference type="EMBL" id="CAJVPP010000632">
    <property type="protein sequence ID" value="CAG8499360.1"/>
    <property type="molecule type" value="Genomic_DNA"/>
</dbReference>
<evidence type="ECO:0000313" key="2">
    <source>
        <dbReference type="Proteomes" id="UP000789375"/>
    </source>
</evidence>
<gene>
    <name evidence="1" type="ORF">FMOSSE_LOCUS3954</name>
</gene>
<reference evidence="1" key="1">
    <citation type="submission" date="2021-06" db="EMBL/GenBank/DDBJ databases">
        <authorList>
            <person name="Kallberg Y."/>
            <person name="Tangrot J."/>
            <person name="Rosling A."/>
        </authorList>
    </citation>
    <scope>NUCLEOTIDE SEQUENCE</scope>
    <source>
        <strain evidence="1">87-6 pot B 2015</strain>
    </source>
</reference>
<organism evidence="1 2">
    <name type="scientific">Funneliformis mosseae</name>
    <name type="common">Endomycorrhizal fungus</name>
    <name type="synonym">Glomus mosseae</name>
    <dbReference type="NCBI Taxonomy" id="27381"/>
    <lineage>
        <taxon>Eukaryota</taxon>
        <taxon>Fungi</taxon>
        <taxon>Fungi incertae sedis</taxon>
        <taxon>Mucoromycota</taxon>
        <taxon>Glomeromycotina</taxon>
        <taxon>Glomeromycetes</taxon>
        <taxon>Glomerales</taxon>
        <taxon>Glomeraceae</taxon>
        <taxon>Funneliformis</taxon>
    </lineage>
</organism>
<dbReference type="Proteomes" id="UP000789375">
    <property type="component" value="Unassembled WGS sequence"/>
</dbReference>
<sequence length="46" mass="5275">KILNPTLYNIQGTIDENLEDLTNELEYVDITNKAEVNLECKEYGNS</sequence>
<evidence type="ECO:0000313" key="1">
    <source>
        <dbReference type="EMBL" id="CAG8499360.1"/>
    </source>
</evidence>
<proteinExistence type="predicted"/>
<comment type="caution">
    <text evidence="1">The sequence shown here is derived from an EMBL/GenBank/DDBJ whole genome shotgun (WGS) entry which is preliminary data.</text>
</comment>
<dbReference type="AlphaFoldDB" id="A0A9N8ZLA8"/>